<keyword evidence="3" id="KW-1185">Reference proteome</keyword>
<name>A0A378Y637_9NOCA</name>
<organism evidence="2 3">
    <name type="scientific">Nocardia otitidiscaviarum</name>
    <dbReference type="NCBI Taxonomy" id="1823"/>
    <lineage>
        <taxon>Bacteria</taxon>
        <taxon>Bacillati</taxon>
        <taxon>Actinomycetota</taxon>
        <taxon>Actinomycetes</taxon>
        <taxon>Mycobacteriales</taxon>
        <taxon>Nocardiaceae</taxon>
        <taxon>Nocardia</taxon>
    </lineage>
</organism>
<protein>
    <submittedName>
        <fullName evidence="2">Uncharacterized protein</fullName>
    </submittedName>
</protein>
<accession>A0A378Y637</accession>
<evidence type="ECO:0000313" key="1">
    <source>
        <dbReference type="EMBL" id="SUA72612.1"/>
    </source>
</evidence>
<dbReference type="EMBL" id="UGRY01000002">
    <property type="protein sequence ID" value="SUA72612.1"/>
    <property type="molecule type" value="Genomic_DNA"/>
</dbReference>
<dbReference type="AlphaFoldDB" id="A0A378Y637"/>
<sequence>MLDDRFLEAYMILRKCLLLRLELPYDLPELHEPERIGSHYRAVIDAYNVLPELPGNEDVKYFLGEMILKWLTGIEMYRRYNREGSAWYREAADMMLTAFESTWGILDNLE</sequence>
<dbReference type="Proteomes" id="UP000255467">
    <property type="component" value="Unassembled WGS sequence"/>
</dbReference>
<evidence type="ECO:0000313" key="2">
    <source>
        <dbReference type="EMBL" id="SUA72672.1"/>
    </source>
</evidence>
<evidence type="ECO:0000313" key="3">
    <source>
        <dbReference type="Proteomes" id="UP000255467"/>
    </source>
</evidence>
<gene>
    <name evidence="1" type="ORF">NCTC1934_00040</name>
    <name evidence="2" type="ORF">NCTC1934_00100</name>
</gene>
<reference evidence="2 3" key="1">
    <citation type="submission" date="2018-06" db="EMBL/GenBank/DDBJ databases">
        <authorList>
            <consortium name="Pathogen Informatics"/>
            <person name="Doyle S."/>
        </authorList>
    </citation>
    <scope>NUCLEOTIDE SEQUENCE [LARGE SCALE GENOMIC DNA]</scope>
    <source>
        <strain evidence="2 3">NCTC1934</strain>
    </source>
</reference>
<proteinExistence type="predicted"/>
<dbReference type="RefSeq" id="WP_039818382.1">
    <property type="nucleotide sequence ID" value="NZ_UGRY01000002.1"/>
</dbReference>
<dbReference type="EMBL" id="UGRY01000002">
    <property type="protein sequence ID" value="SUA72672.1"/>
    <property type="molecule type" value="Genomic_DNA"/>
</dbReference>